<feature type="non-terminal residue" evidence="2">
    <location>
        <position position="1"/>
    </location>
</feature>
<dbReference type="Gene3D" id="2.120.10.30">
    <property type="entry name" value="TolB, C-terminal domain"/>
    <property type="match status" value="1"/>
</dbReference>
<dbReference type="SUPFAM" id="SSF101898">
    <property type="entry name" value="NHL repeat"/>
    <property type="match status" value="1"/>
</dbReference>
<evidence type="ECO:0008006" key="4">
    <source>
        <dbReference type="Google" id="ProtNLM"/>
    </source>
</evidence>
<evidence type="ECO:0000256" key="1">
    <source>
        <dbReference type="ARBA" id="ARBA00022737"/>
    </source>
</evidence>
<dbReference type="InterPro" id="IPR011042">
    <property type="entry name" value="6-blade_b-propeller_TolB-like"/>
</dbReference>
<feature type="non-terminal residue" evidence="2">
    <location>
        <position position="64"/>
    </location>
</feature>
<gene>
    <name evidence="2" type="ORF">OVN521_LOCUS48336</name>
</gene>
<reference evidence="2" key="1">
    <citation type="submission" date="2021-02" db="EMBL/GenBank/DDBJ databases">
        <authorList>
            <person name="Nowell W R."/>
        </authorList>
    </citation>
    <scope>NUCLEOTIDE SEQUENCE</scope>
</reference>
<accession>A0A821I901</accession>
<organism evidence="2 3">
    <name type="scientific">Rotaria magnacalcarata</name>
    <dbReference type="NCBI Taxonomy" id="392030"/>
    <lineage>
        <taxon>Eukaryota</taxon>
        <taxon>Metazoa</taxon>
        <taxon>Spiralia</taxon>
        <taxon>Gnathifera</taxon>
        <taxon>Rotifera</taxon>
        <taxon>Eurotatoria</taxon>
        <taxon>Bdelloidea</taxon>
        <taxon>Philodinida</taxon>
        <taxon>Philodinidae</taxon>
        <taxon>Rotaria</taxon>
    </lineage>
</organism>
<keyword evidence="3" id="KW-1185">Reference proteome</keyword>
<dbReference type="EMBL" id="CAJOBG010100035">
    <property type="protein sequence ID" value="CAF4699100.1"/>
    <property type="molecule type" value="Genomic_DNA"/>
</dbReference>
<dbReference type="InterPro" id="IPR001258">
    <property type="entry name" value="NHL_repeat"/>
</dbReference>
<protein>
    <recommendedName>
        <fullName evidence="4">NHL repeat containing protein</fullName>
    </recommendedName>
</protein>
<comment type="caution">
    <text evidence="2">The sequence shown here is derived from an EMBL/GenBank/DDBJ whole genome shotgun (WGS) entry which is preliminary data.</text>
</comment>
<dbReference type="AlphaFoldDB" id="A0A821I901"/>
<dbReference type="Proteomes" id="UP000663866">
    <property type="component" value="Unassembled WGS sequence"/>
</dbReference>
<keyword evidence="1" id="KW-0677">Repeat</keyword>
<sequence>LNSSSTGVVVAGNNGVGSASNQFNGPMGIYIDANNQSIIYVVDSSNHRVQRWVIGGTSGTTVAG</sequence>
<proteinExistence type="predicted"/>
<name>A0A821I901_9BILA</name>
<dbReference type="Pfam" id="PF01436">
    <property type="entry name" value="NHL"/>
    <property type="match status" value="1"/>
</dbReference>
<evidence type="ECO:0000313" key="2">
    <source>
        <dbReference type="EMBL" id="CAF4699100.1"/>
    </source>
</evidence>
<evidence type="ECO:0000313" key="3">
    <source>
        <dbReference type="Proteomes" id="UP000663866"/>
    </source>
</evidence>